<dbReference type="Proteomes" id="UP000544872">
    <property type="component" value="Unassembled WGS sequence"/>
</dbReference>
<dbReference type="EMBL" id="JACIIX010000003">
    <property type="protein sequence ID" value="MBB6209703.1"/>
    <property type="molecule type" value="Genomic_DNA"/>
</dbReference>
<accession>A0A7X0DL65</accession>
<keyword evidence="2" id="KW-1185">Reference proteome</keyword>
<dbReference type="RefSeq" id="WP_184262642.1">
    <property type="nucleotide sequence ID" value="NZ_JACIIX010000003.1"/>
</dbReference>
<sequence length="54" mass="5697">MSDRESVSQRLAGDVTGPGDCLFGLAGMSHRFVDIGPDFVTWVVFRGPKGGEAA</sequence>
<organism evidence="1 2">
    <name type="scientific">Novispirillum itersonii</name>
    <name type="common">Aquaspirillum itersonii</name>
    <dbReference type="NCBI Taxonomy" id="189"/>
    <lineage>
        <taxon>Bacteria</taxon>
        <taxon>Pseudomonadati</taxon>
        <taxon>Pseudomonadota</taxon>
        <taxon>Alphaproteobacteria</taxon>
        <taxon>Rhodospirillales</taxon>
        <taxon>Novispirillaceae</taxon>
        <taxon>Novispirillum</taxon>
    </lineage>
</organism>
<comment type="caution">
    <text evidence="1">The sequence shown here is derived from an EMBL/GenBank/DDBJ whole genome shotgun (WGS) entry which is preliminary data.</text>
</comment>
<reference evidence="1 2" key="1">
    <citation type="submission" date="2020-08" db="EMBL/GenBank/DDBJ databases">
        <title>Genomic Encyclopedia of Type Strains, Phase IV (KMG-IV): sequencing the most valuable type-strain genomes for metagenomic binning, comparative biology and taxonomic classification.</title>
        <authorList>
            <person name="Goeker M."/>
        </authorList>
    </citation>
    <scope>NUCLEOTIDE SEQUENCE [LARGE SCALE GENOMIC DNA]</scope>
    <source>
        <strain evidence="1 2">DSM 11590</strain>
    </source>
</reference>
<gene>
    <name evidence="1" type="ORF">FHS48_001111</name>
</gene>
<name>A0A7X0DL65_NOVIT</name>
<protein>
    <submittedName>
        <fullName evidence="1">Uncharacterized protein</fullName>
    </submittedName>
</protein>
<evidence type="ECO:0000313" key="2">
    <source>
        <dbReference type="Proteomes" id="UP000544872"/>
    </source>
</evidence>
<evidence type="ECO:0000313" key="1">
    <source>
        <dbReference type="EMBL" id="MBB6209703.1"/>
    </source>
</evidence>
<proteinExistence type="predicted"/>
<dbReference type="AlphaFoldDB" id="A0A7X0DL65"/>